<organism evidence="3 4">
    <name type="scientific">Brachybacterium sacelli</name>
    <dbReference type="NCBI Taxonomy" id="173364"/>
    <lineage>
        <taxon>Bacteria</taxon>
        <taxon>Bacillati</taxon>
        <taxon>Actinomycetota</taxon>
        <taxon>Actinomycetes</taxon>
        <taxon>Micrococcales</taxon>
        <taxon>Dermabacteraceae</taxon>
        <taxon>Brachybacterium</taxon>
    </lineage>
</organism>
<sequence>MNRPAQRIIVAVLALVLVIPLGAIGLSSVFGPQDEEEQQAAESSQGAENAENPENPENRPTADPDDQPPRPELPRPEEPAGLTEQSSEGAEATLTYLLESYSYMMSSGDVSVWEDSVDPQCQVCATFLDNAQLLADQGGYLVDGDFEVHSASFEGTGEPPASGEVTADFTQEASVLVDDPNLQASRLDEVSGQLVAQIAWDGDRWRVTDMSIAPEGGGTGGGASDAGGAAG</sequence>
<feature type="compositionally biased region" description="Basic and acidic residues" evidence="1">
    <location>
        <begin position="56"/>
        <end position="78"/>
    </location>
</feature>
<evidence type="ECO:0000256" key="1">
    <source>
        <dbReference type="SAM" id="MobiDB-lite"/>
    </source>
</evidence>
<evidence type="ECO:0000313" key="4">
    <source>
        <dbReference type="Proteomes" id="UP001519290"/>
    </source>
</evidence>
<dbReference type="RefSeq" id="WP_209897747.1">
    <property type="nucleotide sequence ID" value="NZ_BAAAJW010000016.1"/>
</dbReference>
<accession>A0ABS4WV85</accession>
<dbReference type="InterPro" id="IPR046281">
    <property type="entry name" value="DUF6318"/>
</dbReference>
<feature type="compositionally biased region" description="Gly residues" evidence="1">
    <location>
        <begin position="215"/>
        <end position="231"/>
    </location>
</feature>
<dbReference type="EMBL" id="JAGIOD010000001">
    <property type="protein sequence ID" value="MBP2380114.1"/>
    <property type="molecule type" value="Genomic_DNA"/>
</dbReference>
<feature type="region of interest" description="Disordered" evidence="1">
    <location>
        <begin position="211"/>
        <end position="231"/>
    </location>
</feature>
<comment type="caution">
    <text evidence="3">The sequence shown here is derived from an EMBL/GenBank/DDBJ whole genome shotgun (WGS) entry which is preliminary data.</text>
</comment>
<feature type="compositionally biased region" description="Low complexity" evidence="1">
    <location>
        <begin position="40"/>
        <end position="55"/>
    </location>
</feature>
<proteinExistence type="predicted"/>
<reference evidence="3 4" key="1">
    <citation type="submission" date="2021-03" db="EMBL/GenBank/DDBJ databases">
        <title>Sequencing the genomes of 1000 actinobacteria strains.</title>
        <authorList>
            <person name="Klenk H.-P."/>
        </authorList>
    </citation>
    <scope>NUCLEOTIDE SEQUENCE [LARGE SCALE GENOMIC DNA]</scope>
    <source>
        <strain evidence="3 4">DSM 14566</strain>
    </source>
</reference>
<keyword evidence="4" id="KW-1185">Reference proteome</keyword>
<gene>
    <name evidence="3" type="ORF">JOF43_000071</name>
</gene>
<protein>
    <recommendedName>
        <fullName evidence="2">DUF6318 domain-containing protein</fullName>
    </recommendedName>
</protein>
<dbReference type="Proteomes" id="UP001519290">
    <property type="component" value="Unassembled WGS sequence"/>
</dbReference>
<evidence type="ECO:0000313" key="3">
    <source>
        <dbReference type="EMBL" id="MBP2380114.1"/>
    </source>
</evidence>
<name>A0ABS4WV85_9MICO</name>
<feature type="region of interest" description="Disordered" evidence="1">
    <location>
        <begin position="33"/>
        <end position="90"/>
    </location>
</feature>
<feature type="domain" description="DUF6318" evidence="2">
    <location>
        <begin position="72"/>
        <end position="210"/>
    </location>
</feature>
<evidence type="ECO:0000259" key="2">
    <source>
        <dbReference type="Pfam" id="PF19843"/>
    </source>
</evidence>
<dbReference type="Pfam" id="PF19843">
    <property type="entry name" value="DUF6318"/>
    <property type="match status" value="1"/>
</dbReference>